<reference evidence="2" key="2">
    <citation type="submission" date="2025-05" db="UniProtKB">
        <authorList>
            <consortium name="EnsemblMetazoa"/>
        </authorList>
    </citation>
    <scope>IDENTIFICATION</scope>
</reference>
<feature type="compositionally biased region" description="Polar residues" evidence="1">
    <location>
        <begin position="1"/>
        <end position="12"/>
    </location>
</feature>
<evidence type="ECO:0000313" key="2">
    <source>
        <dbReference type="EnsemblMetazoa" id="XP_044312543.1"/>
    </source>
</evidence>
<dbReference type="PANTHER" id="PTHR47331">
    <property type="entry name" value="PHD-TYPE DOMAIN-CONTAINING PROTEIN"/>
    <property type="match status" value="1"/>
</dbReference>
<protein>
    <submittedName>
        <fullName evidence="2">Uncharacterized protein</fullName>
    </submittedName>
</protein>
<keyword evidence="3" id="KW-1185">Reference proteome</keyword>
<organism evidence="2 3">
    <name type="scientific">Drosophila rhopaloa</name>
    <name type="common">Fruit fly</name>
    <dbReference type="NCBI Taxonomy" id="1041015"/>
    <lineage>
        <taxon>Eukaryota</taxon>
        <taxon>Metazoa</taxon>
        <taxon>Ecdysozoa</taxon>
        <taxon>Arthropoda</taxon>
        <taxon>Hexapoda</taxon>
        <taxon>Insecta</taxon>
        <taxon>Pterygota</taxon>
        <taxon>Neoptera</taxon>
        <taxon>Endopterygota</taxon>
        <taxon>Diptera</taxon>
        <taxon>Brachycera</taxon>
        <taxon>Muscomorpha</taxon>
        <taxon>Ephydroidea</taxon>
        <taxon>Drosophilidae</taxon>
        <taxon>Drosophila</taxon>
        <taxon>Sophophora</taxon>
    </lineage>
</organism>
<reference evidence="3" key="1">
    <citation type="journal article" date="2021" name="Elife">
        <title>Highly contiguous assemblies of 101 drosophilid genomes.</title>
        <authorList>
            <person name="Kim B.Y."/>
            <person name="Wang J.R."/>
            <person name="Miller D.E."/>
            <person name="Barmina O."/>
            <person name="Delaney E."/>
            <person name="Thompson A."/>
            <person name="Comeault A.A."/>
            <person name="Peede D."/>
            <person name="D'Agostino E.R."/>
            <person name="Pelaez J."/>
            <person name="Aguilar J.M."/>
            <person name="Haji D."/>
            <person name="Matsunaga T."/>
            <person name="Armstrong E.E."/>
            <person name="Zych M."/>
            <person name="Ogawa Y."/>
            <person name="Stamenkovic-Radak M."/>
            <person name="Jelic M."/>
            <person name="Veselinovic M.S."/>
            <person name="Tanaskovic M."/>
            <person name="Eric P."/>
            <person name="Gao J.J."/>
            <person name="Katoh T.K."/>
            <person name="Toda M.J."/>
            <person name="Watabe H."/>
            <person name="Watada M."/>
            <person name="Davis J.S."/>
            <person name="Moyle L.C."/>
            <person name="Manoli G."/>
            <person name="Bertolini E."/>
            <person name="Kostal V."/>
            <person name="Hawley R.S."/>
            <person name="Takahashi A."/>
            <person name="Jones C.D."/>
            <person name="Price D.K."/>
            <person name="Whiteman N."/>
            <person name="Kopp A."/>
            <person name="Matute D.R."/>
            <person name="Petrov D.A."/>
        </authorList>
    </citation>
    <scope>NUCLEOTIDE SEQUENCE [LARGE SCALE GENOMIC DNA]</scope>
</reference>
<dbReference type="EnsemblMetazoa" id="XM_044456608.1">
    <property type="protein sequence ID" value="XP_044312543.1"/>
    <property type="gene ID" value="LOC123037111"/>
</dbReference>
<dbReference type="InterPro" id="IPR043502">
    <property type="entry name" value="DNA/RNA_pol_sf"/>
</dbReference>
<sequence>MTTQINTSTSEAVSKKKQSVPERRLPWTTGKPILRRHLRKTCAMTGTGPISLTAPRNVSAFSTRVTCGLDDSLDHLHTKFWQTTRRDNRGNYVVMRPLRDPEHSGSELASSRSFALAQFLCNEQCLKRDPSLKARYDSVIQEYLDLGHMAEIPLASSSATYYLPQHDSTTTKVRVAFNSSSPSANGTSLNDILYAGPVLQSDQSTIQILKWRYFRFVFNADIEKMYLQIWVDPKHTPLHRILFRWGNPRLRVEDSHFRRRTRGGRL</sequence>
<evidence type="ECO:0000313" key="3">
    <source>
        <dbReference type="Proteomes" id="UP001652680"/>
    </source>
</evidence>
<accession>A0ABM5J143</accession>
<feature type="region of interest" description="Disordered" evidence="1">
    <location>
        <begin position="1"/>
        <end position="23"/>
    </location>
</feature>
<dbReference type="PANTHER" id="PTHR47331:SF1">
    <property type="entry name" value="GAG-LIKE PROTEIN"/>
    <property type="match status" value="1"/>
</dbReference>
<name>A0ABM5J143_DRORH</name>
<evidence type="ECO:0000256" key="1">
    <source>
        <dbReference type="SAM" id="MobiDB-lite"/>
    </source>
</evidence>
<dbReference type="GeneID" id="123037111"/>
<proteinExistence type="predicted"/>
<dbReference type="Proteomes" id="UP001652680">
    <property type="component" value="Unassembled WGS sequence"/>
</dbReference>
<dbReference type="RefSeq" id="XP_044312543.1">
    <property type="nucleotide sequence ID" value="XM_044456608.1"/>
</dbReference>
<dbReference type="SUPFAM" id="SSF56672">
    <property type="entry name" value="DNA/RNA polymerases"/>
    <property type="match status" value="1"/>
</dbReference>